<accession>A0A7R8ZFN3</accession>
<protein>
    <submittedName>
        <fullName evidence="3">Uncharacterized protein</fullName>
    </submittedName>
</protein>
<feature type="region of interest" description="Disordered" evidence="1">
    <location>
        <begin position="52"/>
        <end position="74"/>
    </location>
</feature>
<organism evidence="3">
    <name type="scientific">Cyprideis torosa</name>
    <dbReference type="NCBI Taxonomy" id="163714"/>
    <lineage>
        <taxon>Eukaryota</taxon>
        <taxon>Metazoa</taxon>
        <taxon>Ecdysozoa</taxon>
        <taxon>Arthropoda</taxon>
        <taxon>Crustacea</taxon>
        <taxon>Oligostraca</taxon>
        <taxon>Ostracoda</taxon>
        <taxon>Podocopa</taxon>
        <taxon>Podocopida</taxon>
        <taxon>Cytherocopina</taxon>
        <taxon>Cytheroidea</taxon>
        <taxon>Cytherideidae</taxon>
        <taxon>Cyprideis</taxon>
    </lineage>
</organism>
<evidence type="ECO:0000313" key="3">
    <source>
        <dbReference type="EMBL" id="CAD7222379.1"/>
    </source>
</evidence>
<feature type="compositionally biased region" description="Polar residues" evidence="1">
    <location>
        <begin position="102"/>
        <end position="122"/>
    </location>
</feature>
<keyword evidence="2" id="KW-0472">Membrane</keyword>
<sequence>MGVRAFPFDREQEELRLLAPAVTRTRPLSSSYHRFPSHDGSSVLLDLLQWSEDPSPKANDGGEPRPIAGRNSSSNPINIYDQEYLQWLGITRFPRCSSAPSLFSSSTRNEAASQTSPQSSESKYYPSIRPRLRNYWTPSDNLKRRAKEIGSVTAQKLCKFGSISKRSATFRIHKMAKKFKPPTPPNVEPVAICKLVPDDSRSQQPSEQRPGVVGERLGAIVTHPPIPIRRKRMRDLKKHATNIRDLKRNRREARNSESIRNDDGDIYSRNNSYFLRHNEMYPKITYHRGCSCTCLVHQTSTNLSMPTRDPFCTCALVKDRIRSSGYPTPLPGDGTLRSSLSVPMLPPGSTITWDGEPCPVHGQSQNGTLPYPGQPRAASVYDLSRIPPPVPPPPAMYSTLPMLPQFALQQAIQYPSTLTLGGRVSGPMSLPPPSVGRRSSASQYYPAPPIPPRGATLPPPPRPLPYPSEAYGHHTLPHKRTIHSPPPGSLKAPSVIIAKSSHKGSIAESHRRKKKKMACFKGSFLVLWIIVGVIFGFVLIAVILSFIFP</sequence>
<proteinExistence type="predicted"/>
<dbReference type="AlphaFoldDB" id="A0A7R8ZFN3"/>
<feature type="region of interest" description="Disordered" evidence="1">
    <location>
        <begin position="429"/>
        <end position="463"/>
    </location>
</feature>
<keyword evidence="2" id="KW-1133">Transmembrane helix</keyword>
<keyword evidence="2" id="KW-0812">Transmembrane</keyword>
<name>A0A7R8ZFN3_9CRUS</name>
<gene>
    <name evidence="3" type="ORF">CTOB1V02_LOCUS390</name>
</gene>
<feature type="compositionally biased region" description="Pro residues" evidence="1">
    <location>
        <begin position="446"/>
        <end position="463"/>
    </location>
</feature>
<reference evidence="3" key="1">
    <citation type="submission" date="2020-11" db="EMBL/GenBank/DDBJ databases">
        <authorList>
            <person name="Tran Van P."/>
        </authorList>
    </citation>
    <scope>NUCLEOTIDE SEQUENCE</scope>
</reference>
<dbReference type="EMBL" id="OB660053">
    <property type="protein sequence ID" value="CAD7222379.1"/>
    <property type="molecule type" value="Genomic_DNA"/>
</dbReference>
<feature type="transmembrane region" description="Helical" evidence="2">
    <location>
        <begin position="522"/>
        <end position="548"/>
    </location>
</feature>
<evidence type="ECO:0000256" key="1">
    <source>
        <dbReference type="SAM" id="MobiDB-lite"/>
    </source>
</evidence>
<feature type="region of interest" description="Disordered" evidence="1">
    <location>
        <begin position="102"/>
        <end position="124"/>
    </location>
</feature>
<evidence type="ECO:0000256" key="2">
    <source>
        <dbReference type="SAM" id="Phobius"/>
    </source>
</evidence>